<keyword evidence="2" id="KW-0489">Methyltransferase</keyword>
<evidence type="ECO:0000313" key="3">
    <source>
        <dbReference type="Proteomes" id="UP001163096"/>
    </source>
</evidence>
<dbReference type="SUPFAM" id="SSF53335">
    <property type="entry name" value="S-adenosyl-L-methionine-dependent methyltransferases"/>
    <property type="match status" value="1"/>
</dbReference>
<dbReference type="Pfam" id="PF13649">
    <property type="entry name" value="Methyltransf_25"/>
    <property type="match status" value="1"/>
</dbReference>
<protein>
    <submittedName>
        <fullName evidence="2">Class I SAM-dependent methyltransferase</fullName>
    </submittedName>
</protein>
<keyword evidence="3" id="KW-1185">Reference proteome</keyword>
<proteinExistence type="predicted"/>
<feature type="domain" description="Methyltransferase" evidence="1">
    <location>
        <begin position="71"/>
        <end position="158"/>
    </location>
</feature>
<dbReference type="KEGG" id="mou:OU421_07435"/>
<dbReference type="InterPro" id="IPR041698">
    <property type="entry name" value="Methyltransf_25"/>
</dbReference>
<dbReference type="GO" id="GO:0008168">
    <property type="term" value="F:methyltransferase activity"/>
    <property type="evidence" value="ECO:0007669"/>
    <property type="project" value="UniProtKB-KW"/>
</dbReference>
<dbReference type="Gene3D" id="3.40.50.150">
    <property type="entry name" value="Vaccinia Virus protein VP39"/>
    <property type="match status" value="1"/>
</dbReference>
<dbReference type="EMBL" id="CP113361">
    <property type="protein sequence ID" value="WAI00266.1"/>
    <property type="molecule type" value="Genomic_DNA"/>
</dbReference>
<dbReference type="Proteomes" id="UP001163096">
    <property type="component" value="Chromosome"/>
</dbReference>
<gene>
    <name evidence="2" type="ORF">OU421_07435</name>
</gene>
<organism evidence="2 3">
    <name type="scientific">Methanogenium organophilum</name>
    <dbReference type="NCBI Taxonomy" id="2199"/>
    <lineage>
        <taxon>Archaea</taxon>
        <taxon>Methanobacteriati</taxon>
        <taxon>Methanobacteriota</taxon>
        <taxon>Stenosarchaea group</taxon>
        <taxon>Methanomicrobia</taxon>
        <taxon>Methanomicrobiales</taxon>
        <taxon>Methanomicrobiaceae</taxon>
        <taxon>Methanogenium</taxon>
    </lineage>
</organism>
<sequence>MSGQYKVDELLEGWREGLITSTYYRTLRTDGTSHDDFWRGFGDYDAWSALTGYPGRMGNRICECIPSGASVLDIGAGTGALSLPLARRGCRVTALDPSSYHLDMLRRKATADGCTGIRYIEDVWGPSAAATAGPVDYAIAAYSMIDPDLRGFLQAMIDCTGVGIFLAYRARASDPLDCFVRGDGPRPGSHYITSLLDVMGYGYRVEFFVREFSLPLDTLLRKYHDGERTPDEILTFLDMEGRVVRTQDSVAVRCSVTDALISVATNGRTEM</sequence>
<dbReference type="AlphaFoldDB" id="A0A9X9T7B9"/>
<dbReference type="GO" id="GO:0032259">
    <property type="term" value="P:methylation"/>
    <property type="evidence" value="ECO:0007669"/>
    <property type="project" value="UniProtKB-KW"/>
</dbReference>
<dbReference type="GeneID" id="76834923"/>
<name>A0A9X9T7B9_METOG</name>
<dbReference type="RefSeq" id="WP_268185439.1">
    <property type="nucleotide sequence ID" value="NZ_CP113361.1"/>
</dbReference>
<dbReference type="CDD" id="cd02440">
    <property type="entry name" value="AdoMet_MTases"/>
    <property type="match status" value="1"/>
</dbReference>
<dbReference type="InterPro" id="IPR029063">
    <property type="entry name" value="SAM-dependent_MTases_sf"/>
</dbReference>
<reference evidence="2" key="1">
    <citation type="submission" date="2022-11" db="EMBL/GenBank/DDBJ databases">
        <title>Complete genome sequence of Methanogenium organophilum DSM 3596.</title>
        <authorList>
            <person name="Chen S.-C."/>
            <person name="Lai S.-J."/>
            <person name="You Y.-T."/>
        </authorList>
    </citation>
    <scope>NUCLEOTIDE SEQUENCE</scope>
    <source>
        <strain evidence="2">DSM 3596</strain>
    </source>
</reference>
<evidence type="ECO:0000313" key="2">
    <source>
        <dbReference type="EMBL" id="WAI00266.1"/>
    </source>
</evidence>
<keyword evidence="2" id="KW-0808">Transferase</keyword>
<evidence type="ECO:0000259" key="1">
    <source>
        <dbReference type="Pfam" id="PF13649"/>
    </source>
</evidence>
<accession>A0A9X9T7B9</accession>